<protein>
    <submittedName>
        <fullName evidence="3">Glycosyl transferase family 2 protein</fullName>
    </submittedName>
</protein>
<dbReference type="Gene3D" id="3.90.550.10">
    <property type="entry name" value="Spore Coat Polysaccharide Biosynthesis Protein SpsA, Chain A"/>
    <property type="match status" value="1"/>
</dbReference>
<dbReference type="CDD" id="cd00761">
    <property type="entry name" value="Glyco_tranf_GTA_type"/>
    <property type="match status" value="1"/>
</dbReference>
<reference evidence="3" key="1">
    <citation type="submission" date="2015-07" db="EMBL/GenBank/DDBJ databases">
        <title>Adaptation to a free-living lifestyle via gene acquisitions in the diplomonad Trepomonas sp. PC1.</title>
        <authorList>
            <person name="Xu F."/>
            <person name="Jerlstrom-Hultqvist J."/>
            <person name="Kolisko M."/>
            <person name="Simpson A.G.B."/>
            <person name="Roger A.J."/>
            <person name="Svard S.G."/>
            <person name="Andersson J.O."/>
        </authorList>
    </citation>
    <scope>NUCLEOTIDE SEQUENCE</scope>
    <source>
        <strain evidence="3">PC1</strain>
    </source>
</reference>
<organism evidence="3">
    <name type="scientific">Trepomonas sp. PC1</name>
    <dbReference type="NCBI Taxonomy" id="1076344"/>
    <lineage>
        <taxon>Eukaryota</taxon>
        <taxon>Metamonada</taxon>
        <taxon>Diplomonadida</taxon>
        <taxon>Hexamitidae</taxon>
        <taxon>Hexamitinae</taxon>
        <taxon>Trepomonas</taxon>
    </lineage>
</organism>
<name>A0A146K3J2_9EUKA</name>
<feature type="non-terminal residue" evidence="3">
    <location>
        <position position="304"/>
    </location>
</feature>
<evidence type="ECO:0000259" key="2">
    <source>
        <dbReference type="Pfam" id="PF00535"/>
    </source>
</evidence>
<dbReference type="InterPro" id="IPR001173">
    <property type="entry name" value="Glyco_trans_2-like"/>
</dbReference>
<keyword evidence="3" id="KW-0808">Transferase</keyword>
<gene>
    <name evidence="3" type="ORF">TPC1_17183</name>
</gene>
<comment type="function">
    <text evidence="1">Dolichyl-phosphate beta-glucosyltransferase involved in the glycosylation of glycoproteins through the synthesis of dolichyl beta-D-glucosyl phosphate which serves as a sugar donor for transfer of three glucose residues to the Man-9-GlcNAc-2-PP-dolichol precursor to N-glycans.</text>
</comment>
<accession>A0A146K3J2</accession>
<dbReference type="Pfam" id="PF00535">
    <property type="entry name" value="Glycos_transf_2"/>
    <property type="match status" value="1"/>
</dbReference>
<evidence type="ECO:0000313" key="3">
    <source>
        <dbReference type="EMBL" id="JAP91257.1"/>
    </source>
</evidence>
<dbReference type="GO" id="GO:0016758">
    <property type="term" value="F:hexosyltransferase activity"/>
    <property type="evidence" value="ECO:0007669"/>
    <property type="project" value="UniProtKB-ARBA"/>
</dbReference>
<evidence type="ECO:0000256" key="1">
    <source>
        <dbReference type="ARBA" id="ARBA00003301"/>
    </source>
</evidence>
<dbReference type="EMBL" id="GDID01005349">
    <property type="protein sequence ID" value="JAP91257.1"/>
    <property type="molecule type" value="Transcribed_RNA"/>
</dbReference>
<dbReference type="InterPro" id="IPR029044">
    <property type="entry name" value="Nucleotide-diphossugar_trans"/>
</dbReference>
<feature type="domain" description="Glycosyltransferase 2-like" evidence="2">
    <location>
        <begin position="28"/>
        <end position="153"/>
    </location>
</feature>
<proteinExistence type="predicted"/>
<dbReference type="PANTHER" id="PTHR22916:SF3">
    <property type="entry name" value="UDP-GLCNAC:BETAGAL BETA-1,3-N-ACETYLGLUCOSAMINYLTRANSFERASE-LIKE PROTEIN 1"/>
    <property type="match status" value="1"/>
</dbReference>
<dbReference type="SUPFAM" id="SSF53448">
    <property type="entry name" value="Nucleotide-diphospho-sugar transferases"/>
    <property type="match status" value="1"/>
</dbReference>
<dbReference type="PANTHER" id="PTHR22916">
    <property type="entry name" value="GLYCOSYLTRANSFERASE"/>
    <property type="match status" value="1"/>
</dbReference>
<dbReference type="AlphaFoldDB" id="A0A146K3J2"/>
<sequence>MIISHSQKQLRISKFEIWERKHVIPDVSIIIANFNKEKYLDRCITSALGQTYQNLEVIVVDDASSDGSLDLLSKFKKQIRVVRHLTNKGTLETRFTGVKAARGKFLMYLDADDYFYSKNLAESMRKQQKLLDVDVVQCDAVQEENQKFTKYNFGQTLGNVFIKQPFMQEFFFEAHLAWGKLMRVDHLMKAFALIGDEMRHAIYDDFTIMPLVGYFVQSYFSFQYIGYVYDYNEQSVTQQKVKNARKRLHDFGIAVNVFKKHINKEIYKKWWDIFMEQVMATPNDEHTCQQIKHVKLTKSEKYQV</sequence>